<evidence type="ECO:0000313" key="14">
    <source>
        <dbReference type="EMBL" id="MRX42800.1"/>
    </source>
</evidence>
<evidence type="ECO:0000256" key="11">
    <source>
        <dbReference type="ARBA" id="ARBA00048366"/>
    </source>
</evidence>
<feature type="domain" description="YrdC-like" evidence="13">
    <location>
        <begin position="14"/>
        <end position="215"/>
    </location>
</feature>
<dbReference type="Pfam" id="PF01300">
    <property type="entry name" value="Sua5_yciO_yrdC"/>
    <property type="match status" value="1"/>
</dbReference>
<evidence type="ECO:0000259" key="13">
    <source>
        <dbReference type="PROSITE" id="PS51163"/>
    </source>
</evidence>
<dbReference type="AlphaFoldDB" id="A0A6L5QYE0"/>
<dbReference type="GO" id="GO:0005737">
    <property type="term" value="C:cytoplasm"/>
    <property type="evidence" value="ECO:0007669"/>
    <property type="project" value="UniProtKB-SubCell"/>
</dbReference>
<keyword evidence="9" id="KW-0067">ATP-binding</keyword>
<dbReference type="NCBIfam" id="TIGR00057">
    <property type="entry name" value="L-threonylcarbamoyladenylate synthase"/>
    <property type="match status" value="1"/>
</dbReference>
<keyword evidence="8" id="KW-0547">Nucleotide-binding</keyword>
<comment type="catalytic activity">
    <reaction evidence="11">
        <text>L-threonine + hydrogencarbonate + ATP = L-threonylcarbamoyladenylate + diphosphate + H2O</text>
        <dbReference type="Rhea" id="RHEA:36407"/>
        <dbReference type="ChEBI" id="CHEBI:15377"/>
        <dbReference type="ChEBI" id="CHEBI:17544"/>
        <dbReference type="ChEBI" id="CHEBI:30616"/>
        <dbReference type="ChEBI" id="CHEBI:33019"/>
        <dbReference type="ChEBI" id="CHEBI:57926"/>
        <dbReference type="ChEBI" id="CHEBI:73682"/>
        <dbReference type="EC" id="2.7.7.87"/>
    </reaction>
</comment>
<dbReference type="GO" id="GO:0006450">
    <property type="term" value="P:regulation of translational fidelity"/>
    <property type="evidence" value="ECO:0007669"/>
    <property type="project" value="TreeGrafter"/>
</dbReference>
<evidence type="ECO:0000313" key="15">
    <source>
        <dbReference type="Proteomes" id="UP000476511"/>
    </source>
</evidence>
<feature type="compositionally biased region" description="Low complexity" evidence="12">
    <location>
        <begin position="238"/>
        <end position="289"/>
    </location>
</feature>
<feature type="region of interest" description="Disordered" evidence="12">
    <location>
        <begin position="228"/>
        <end position="298"/>
    </location>
</feature>
<comment type="similarity">
    <text evidence="2">Belongs to the SUA5 family.</text>
</comment>
<organism evidence="14 15">
    <name type="scientific">Agromyces kandeliae</name>
    <dbReference type="NCBI Taxonomy" id="2666141"/>
    <lineage>
        <taxon>Bacteria</taxon>
        <taxon>Bacillati</taxon>
        <taxon>Actinomycetota</taxon>
        <taxon>Actinomycetes</taxon>
        <taxon>Micrococcales</taxon>
        <taxon>Microbacteriaceae</taxon>
        <taxon>Agromyces</taxon>
    </lineage>
</organism>
<proteinExistence type="inferred from homology"/>
<dbReference type="GO" id="GO:0005524">
    <property type="term" value="F:ATP binding"/>
    <property type="evidence" value="ECO:0007669"/>
    <property type="project" value="UniProtKB-KW"/>
</dbReference>
<comment type="caution">
    <text evidence="14">The sequence shown here is derived from an EMBL/GenBank/DDBJ whole genome shotgun (WGS) entry which is preliminary data.</text>
</comment>
<evidence type="ECO:0000256" key="12">
    <source>
        <dbReference type="SAM" id="MobiDB-lite"/>
    </source>
</evidence>
<keyword evidence="15" id="KW-1185">Reference proteome</keyword>
<dbReference type="RefSeq" id="WP_154345122.1">
    <property type="nucleotide sequence ID" value="NZ_WKJD01000006.1"/>
</dbReference>
<keyword evidence="7" id="KW-0548">Nucleotidyltransferase</keyword>
<dbReference type="SUPFAM" id="SSF55821">
    <property type="entry name" value="YrdC/RibB"/>
    <property type="match status" value="1"/>
</dbReference>
<evidence type="ECO:0000256" key="5">
    <source>
        <dbReference type="ARBA" id="ARBA00022679"/>
    </source>
</evidence>
<evidence type="ECO:0000256" key="8">
    <source>
        <dbReference type="ARBA" id="ARBA00022741"/>
    </source>
</evidence>
<name>A0A6L5QYE0_9MICO</name>
<gene>
    <name evidence="14" type="ORF">GJR97_03570</name>
</gene>
<comment type="subcellular location">
    <subcellularLocation>
        <location evidence="1">Cytoplasm</location>
    </subcellularLocation>
</comment>
<dbReference type="Proteomes" id="UP000476511">
    <property type="component" value="Unassembled WGS sequence"/>
</dbReference>
<evidence type="ECO:0000256" key="2">
    <source>
        <dbReference type="ARBA" id="ARBA00007663"/>
    </source>
</evidence>
<evidence type="ECO:0000256" key="9">
    <source>
        <dbReference type="ARBA" id="ARBA00022840"/>
    </source>
</evidence>
<dbReference type="EC" id="2.7.7.87" evidence="3"/>
<evidence type="ECO:0000256" key="3">
    <source>
        <dbReference type="ARBA" id="ARBA00012584"/>
    </source>
</evidence>
<sequence length="298" mass="29833">MTLIHDCSVESELLAGMRLARRAIGSGELVVIPTDTVYGVAADAFSAAAVQRLLDAKGRERTSPPPVLVPGIPTLDALAADVPDAVRTLVAEFWPGGLTVILRAQPSLHWDLGETRGTVALRMPDHRIALELLSETGPLAVSSANLSGMPSATTAGEAADMLGDRVSVYLDGGAAGTGYEAIGERPGDTSSTIVDATGVGADGAGVLRIVRAGVISRERIAAVVGEEALAPEGEPTPAASGDASAADEAPVAGEADATTAGDATDPGDAVDAPDTGDAPEASVDAAAAPTERTDPATS</sequence>
<keyword evidence="5" id="KW-0808">Transferase</keyword>
<dbReference type="EMBL" id="WKJD01000006">
    <property type="protein sequence ID" value="MRX42800.1"/>
    <property type="molecule type" value="Genomic_DNA"/>
</dbReference>
<dbReference type="PANTHER" id="PTHR17490:SF16">
    <property type="entry name" value="THREONYLCARBAMOYL-AMP SYNTHASE"/>
    <property type="match status" value="1"/>
</dbReference>
<evidence type="ECO:0000256" key="10">
    <source>
        <dbReference type="ARBA" id="ARBA00029774"/>
    </source>
</evidence>
<dbReference type="Gene3D" id="3.90.870.10">
    <property type="entry name" value="DHBP synthase"/>
    <property type="match status" value="1"/>
</dbReference>
<keyword evidence="6" id="KW-0819">tRNA processing</keyword>
<reference evidence="14 15" key="1">
    <citation type="submission" date="2019-11" db="EMBL/GenBank/DDBJ databases">
        <title>Agromyces kandeliae sp. nov., isolated from mangrove soil.</title>
        <authorList>
            <person name="Wang R."/>
        </authorList>
    </citation>
    <scope>NUCLEOTIDE SEQUENCE [LARGE SCALE GENOMIC DNA]</scope>
    <source>
        <strain evidence="14 15">Q22</strain>
    </source>
</reference>
<keyword evidence="4" id="KW-0963">Cytoplasm</keyword>
<evidence type="ECO:0000256" key="1">
    <source>
        <dbReference type="ARBA" id="ARBA00004496"/>
    </source>
</evidence>
<evidence type="ECO:0000256" key="6">
    <source>
        <dbReference type="ARBA" id="ARBA00022694"/>
    </source>
</evidence>
<dbReference type="PANTHER" id="PTHR17490">
    <property type="entry name" value="SUA5"/>
    <property type="match status" value="1"/>
</dbReference>
<evidence type="ECO:0000256" key="7">
    <source>
        <dbReference type="ARBA" id="ARBA00022695"/>
    </source>
</evidence>
<dbReference type="InterPro" id="IPR050156">
    <property type="entry name" value="TC-AMP_synthase_SUA5"/>
</dbReference>
<dbReference type="InterPro" id="IPR006070">
    <property type="entry name" value="Sua5-like_dom"/>
</dbReference>
<accession>A0A6L5QYE0</accession>
<dbReference type="GO" id="GO:0003725">
    <property type="term" value="F:double-stranded RNA binding"/>
    <property type="evidence" value="ECO:0007669"/>
    <property type="project" value="InterPro"/>
</dbReference>
<dbReference type="GO" id="GO:0061710">
    <property type="term" value="F:L-threonylcarbamoyladenylate synthase"/>
    <property type="evidence" value="ECO:0007669"/>
    <property type="project" value="UniProtKB-EC"/>
</dbReference>
<dbReference type="InterPro" id="IPR017945">
    <property type="entry name" value="DHBP_synth_RibB-like_a/b_dom"/>
</dbReference>
<dbReference type="GO" id="GO:0008033">
    <property type="term" value="P:tRNA processing"/>
    <property type="evidence" value="ECO:0007669"/>
    <property type="project" value="UniProtKB-KW"/>
</dbReference>
<dbReference type="PROSITE" id="PS51163">
    <property type="entry name" value="YRDC"/>
    <property type="match status" value="1"/>
</dbReference>
<evidence type="ECO:0000256" key="4">
    <source>
        <dbReference type="ARBA" id="ARBA00022490"/>
    </source>
</evidence>
<protein>
    <recommendedName>
        <fullName evidence="10">L-threonylcarbamoyladenylate synthase</fullName>
        <ecNumber evidence="3">2.7.7.87</ecNumber>
    </recommendedName>
    <alternativeName>
        <fullName evidence="10">L-threonylcarbamoyladenylate synthase</fullName>
    </alternativeName>
</protein>
<dbReference type="GO" id="GO:0000049">
    <property type="term" value="F:tRNA binding"/>
    <property type="evidence" value="ECO:0007669"/>
    <property type="project" value="TreeGrafter"/>
</dbReference>